<feature type="region of interest" description="Disordered" evidence="1">
    <location>
        <begin position="1"/>
        <end position="36"/>
    </location>
</feature>
<feature type="compositionally biased region" description="Low complexity" evidence="1">
    <location>
        <begin position="20"/>
        <end position="36"/>
    </location>
</feature>
<name>A0A5J4TH38_9EUKA</name>
<dbReference type="AlphaFoldDB" id="A0A5J4TH38"/>
<dbReference type="EMBL" id="SNRW01031222">
    <property type="protein sequence ID" value="KAA6357568.1"/>
    <property type="molecule type" value="Genomic_DNA"/>
</dbReference>
<evidence type="ECO:0000256" key="1">
    <source>
        <dbReference type="SAM" id="MobiDB-lite"/>
    </source>
</evidence>
<accession>A0A5J4TH38</accession>
<organism evidence="2 3">
    <name type="scientific">Streblomastix strix</name>
    <dbReference type="NCBI Taxonomy" id="222440"/>
    <lineage>
        <taxon>Eukaryota</taxon>
        <taxon>Metamonada</taxon>
        <taxon>Preaxostyla</taxon>
        <taxon>Oxymonadida</taxon>
        <taxon>Streblomastigidae</taxon>
        <taxon>Streblomastix</taxon>
    </lineage>
</organism>
<evidence type="ECO:0000313" key="2">
    <source>
        <dbReference type="EMBL" id="KAA6357568.1"/>
    </source>
</evidence>
<gene>
    <name evidence="2" type="ORF">EZS28_046905</name>
</gene>
<comment type="caution">
    <text evidence="2">The sequence shown here is derived from an EMBL/GenBank/DDBJ whole genome shotgun (WGS) entry which is preliminary data.</text>
</comment>
<reference evidence="2 3" key="1">
    <citation type="submission" date="2019-03" db="EMBL/GenBank/DDBJ databases">
        <title>Single cell metagenomics reveals metabolic interactions within the superorganism composed of flagellate Streblomastix strix and complex community of Bacteroidetes bacteria on its surface.</title>
        <authorList>
            <person name="Treitli S.C."/>
            <person name="Kolisko M."/>
            <person name="Husnik F."/>
            <person name="Keeling P."/>
            <person name="Hampl V."/>
        </authorList>
    </citation>
    <scope>NUCLEOTIDE SEQUENCE [LARGE SCALE GENOMIC DNA]</scope>
    <source>
        <strain evidence="2">ST1C</strain>
    </source>
</reference>
<sequence length="249" mass="27815">MVQLDRDSQRKNSFNSGQSGVNINQQQQGRQGSGNNQIPLVQKIHIPMIAAFPITQLGAVLPIQKYIQYKQQFSSASSVMSSGSGYNLGIQAKGIQFQPIPANCNQRTELCIACLIKGQPSLSLLTHIETEIPGLIDVRCHMLHPSSAFIKYPETQPSQINIQTPTSIRFQQDISQIQETKNLLQNVQMRYIQIQAQGNVLQQQISKLQSQIQPTEQATPVTQRRLDAHISSHFLGIKTGKVLVNQTRY</sequence>
<protein>
    <submittedName>
        <fullName evidence="2">Uncharacterized protein</fullName>
    </submittedName>
</protein>
<proteinExistence type="predicted"/>
<feature type="compositionally biased region" description="Basic and acidic residues" evidence="1">
    <location>
        <begin position="1"/>
        <end position="10"/>
    </location>
</feature>
<dbReference type="Proteomes" id="UP000324800">
    <property type="component" value="Unassembled WGS sequence"/>
</dbReference>
<evidence type="ECO:0000313" key="3">
    <source>
        <dbReference type="Proteomes" id="UP000324800"/>
    </source>
</evidence>